<evidence type="ECO:0000313" key="3">
    <source>
        <dbReference type="Proteomes" id="UP000186601"/>
    </source>
</evidence>
<feature type="region of interest" description="Disordered" evidence="1">
    <location>
        <begin position="1"/>
        <end position="57"/>
    </location>
</feature>
<dbReference type="Proteomes" id="UP000186601">
    <property type="component" value="Unassembled WGS sequence"/>
</dbReference>
<feature type="compositionally biased region" description="Polar residues" evidence="1">
    <location>
        <begin position="47"/>
        <end position="57"/>
    </location>
</feature>
<evidence type="ECO:0000256" key="1">
    <source>
        <dbReference type="SAM" id="MobiDB-lite"/>
    </source>
</evidence>
<accession>A0A2R6RM03</accession>
<proteinExistence type="predicted"/>
<reference evidence="2 3" key="1">
    <citation type="submission" date="2018-02" db="EMBL/GenBank/DDBJ databases">
        <title>Genome sequence of the basidiomycete white-rot fungus Phlebia centrifuga.</title>
        <authorList>
            <person name="Granchi Z."/>
            <person name="Peng M."/>
            <person name="de Vries R.P."/>
            <person name="Hilden K."/>
            <person name="Makela M.R."/>
            <person name="Grigoriev I."/>
            <person name="Riley R."/>
        </authorList>
    </citation>
    <scope>NUCLEOTIDE SEQUENCE [LARGE SCALE GENOMIC DNA]</scope>
    <source>
        <strain evidence="2 3">FBCC195</strain>
    </source>
</reference>
<gene>
    <name evidence="2" type="ORF">PHLCEN_2v2393</name>
</gene>
<dbReference type="EMBL" id="MLYV02000221">
    <property type="protein sequence ID" value="PSS31061.1"/>
    <property type="molecule type" value="Genomic_DNA"/>
</dbReference>
<keyword evidence="3" id="KW-1185">Reference proteome</keyword>
<name>A0A2R6RM03_9APHY</name>
<organism evidence="2 3">
    <name type="scientific">Hermanssonia centrifuga</name>
    <dbReference type="NCBI Taxonomy" id="98765"/>
    <lineage>
        <taxon>Eukaryota</taxon>
        <taxon>Fungi</taxon>
        <taxon>Dikarya</taxon>
        <taxon>Basidiomycota</taxon>
        <taxon>Agaricomycotina</taxon>
        <taxon>Agaricomycetes</taxon>
        <taxon>Polyporales</taxon>
        <taxon>Meruliaceae</taxon>
        <taxon>Hermanssonia</taxon>
    </lineage>
</organism>
<sequence length="57" mass="6407">MSHILYGSFEAGHLRKEEDSPILDQGRQQRRQPPVTPNARTCVLGSEVTTSKLNELD</sequence>
<protein>
    <submittedName>
        <fullName evidence="2">Uncharacterized protein</fullName>
    </submittedName>
</protein>
<dbReference type="AlphaFoldDB" id="A0A2R6RM03"/>
<comment type="caution">
    <text evidence="2">The sequence shown here is derived from an EMBL/GenBank/DDBJ whole genome shotgun (WGS) entry which is preliminary data.</text>
</comment>
<evidence type="ECO:0000313" key="2">
    <source>
        <dbReference type="EMBL" id="PSS31061.1"/>
    </source>
</evidence>